<dbReference type="Pfam" id="PF13359">
    <property type="entry name" value="DDE_Tnp_4"/>
    <property type="match status" value="1"/>
</dbReference>
<evidence type="ECO:0000313" key="9">
    <source>
        <dbReference type="EMBL" id="CAH1981420.1"/>
    </source>
</evidence>
<comment type="similarity">
    <text evidence="3">Belongs to the HARBI1 family.</text>
</comment>
<evidence type="ECO:0000256" key="1">
    <source>
        <dbReference type="ARBA" id="ARBA00001968"/>
    </source>
</evidence>
<evidence type="ECO:0000259" key="8">
    <source>
        <dbReference type="Pfam" id="PF13359"/>
    </source>
</evidence>
<evidence type="ECO:0000256" key="3">
    <source>
        <dbReference type="ARBA" id="ARBA00006958"/>
    </source>
</evidence>
<keyword evidence="10" id="KW-1185">Reference proteome</keyword>
<dbReference type="GO" id="GO:0004518">
    <property type="term" value="F:nuclease activity"/>
    <property type="evidence" value="ECO:0007669"/>
    <property type="project" value="UniProtKB-KW"/>
</dbReference>
<dbReference type="PANTHER" id="PTHR22930:SF269">
    <property type="entry name" value="NUCLEASE HARBI1-LIKE PROTEIN"/>
    <property type="match status" value="1"/>
</dbReference>
<reference evidence="9" key="1">
    <citation type="submission" date="2022-03" db="EMBL/GenBank/DDBJ databases">
        <authorList>
            <person name="Sayadi A."/>
        </authorList>
    </citation>
    <scope>NUCLEOTIDE SEQUENCE</scope>
</reference>
<accession>A0A9P0KY14</accession>
<evidence type="ECO:0000256" key="6">
    <source>
        <dbReference type="ARBA" id="ARBA00022801"/>
    </source>
</evidence>
<protein>
    <recommendedName>
        <fullName evidence="8">DDE Tnp4 domain-containing protein</fullName>
    </recommendedName>
</protein>
<dbReference type="InterPro" id="IPR045249">
    <property type="entry name" value="HARBI1-like"/>
</dbReference>
<dbReference type="PANTHER" id="PTHR22930">
    <property type="match status" value="1"/>
</dbReference>
<dbReference type="EMBL" id="CAKOFQ010006908">
    <property type="protein sequence ID" value="CAH1981420.1"/>
    <property type="molecule type" value="Genomic_DNA"/>
</dbReference>
<evidence type="ECO:0000256" key="7">
    <source>
        <dbReference type="ARBA" id="ARBA00023242"/>
    </source>
</evidence>
<evidence type="ECO:0000313" key="10">
    <source>
        <dbReference type="Proteomes" id="UP001152888"/>
    </source>
</evidence>
<dbReference type="AlphaFoldDB" id="A0A9P0KY14"/>
<dbReference type="GO" id="GO:0016787">
    <property type="term" value="F:hydrolase activity"/>
    <property type="evidence" value="ECO:0007669"/>
    <property type="project" value="UniProtKB-KW"/>
</dbReference>
<evidence type="ECO:0000256" key="5">
    <source>
        <dbReference type="ARBA" id="ARBA00022723"/>
    </source>
</evidence>
<keyword evidence="4" id="KW-0540">Nuclease</keyword>
<proteinExistence type="inferred from homology"/>
<gene>
    <name evidence="9" type="ORF">ACAOBT_LOCUS14473</name>
</gene>
<keyword evidence="7" id="KW-0539">Nucleus</keyword>
<dbReference type="InterPro" id="IPR027806">
    <property type="entry name" value="HARBI1_dom"/>
</dbReference>
<keyword evidence="5" id="KW-0479">Metal-binding</keyword>
<feature type="domain" description="DDE Tnp4" evidence="8">
    <location>
        <begin position="171"/>
        <end position="334"/>
    </location>
</feature>
<evidence type="ECO:0000256" key="4">
    <source>
        <dbReference type="ARBA" id="ARBA00022722"/>
    </source>
</evidence>
<comment type="caution">
    <text evidence="9">The sequence shown here is derived from an EMBL/GenBank/DDBJ whole genome shotgun (WGS) entry which is preliminary data.</text>
</comment>
<evidence type="ECO:0000256" key="2">
    <source>
        <dbReference type="ARBA" id="ARBA00004123"/>
    </source>
</evidence>
<comment type="subcellular location">
    <subcellularLocation>
        <location evidence="2">Nucleus</location>
    </subcellularLocation>
</comment>
<dbReference type="OrthoDB" id="1696965at2759"/>
<sequence>MSSSDDDLIALESISTKVRKKRVGIHSINSERITYGEYHHLFPSLKKDDKRFFQYMRMSQDTFNYILEKVGNRLTKNWCNLHKQAILPEERLVITLRYLATGSSFKQIGFSFRLGASTVGQIVQETVCIIWDVLQPIHMPTPKKQDFQRISEEFNNIFNNIWNFPHCIGAIDGKHVRIVCPKNSGSMFYNYKHYFSVVQGVADANYKFIVVEIGGYGKQSDGGTFQASELYRQLKNGTLAIPEPCNFPQTKTKAPFVLISDEAYPLLPFLLKPFGGRNLSIEEECFNKRLSRARKTIECTFGIITAKWRILSKCIETNITTADNIIKCICILHNTIIDKEGFERHLSEVSVENCTETTGKKATGRPLNDAKNIRDIFVTYFAHNTLSYKT</sequence>
<organism evidence="9 10">
    <name type="scientific">Acanthoscelides obtectus</name>
    <name type="common">Bean weevil</name>
    <name type="synonym">Bruchus obtectus</name>
    <dbReference type="NCBI Taxonomy" id="200917"/>
    <lineage>
        <taxon>Eukaryota</taxon>
        <taxon>Metazoa</taxon>
        <taxon>Ecdysozoa</taxon>
        <taxon>Arthropoda</taxon>
        <taxon>Hexapoda</taxon>
        <taxon>Insecta</taxon>
        <taxon>Pterygota</taxon>
        <taxon>Neoptera</taxon>
        <taxon>Endopterygota</taxon>
        <taxon>Coleoptera</taxon>
        <taxon>Polyphaga</taxon>
        <taxon>Cucujiformia</taxon>
        <taxon>Chrysomeloidea</taxon>
        <taxon>Chrysomelidae</taxon>
        <taxon>Bruchinae</taxon>
        <taxon>Bruchini</taxon>
        <taxon>Acanthoscelides</taxon>
    </lineage>
</organism>
<name>A0A9P0KY14_ACAOB</name>
<dbReference type="GO" id="GO:0046872">
    <property type="term" value="F:metal ion binding"/>
    <property type="evidence" value="ECO:0007669"/>
    <property type="project" value="UniProtKB-KW"/>
</dbReference>
<dbReference type="Proteomes" id="UP001152888">
    <property type="component" value="Unassembled WGS sequence"/>
</dbReference>
<dbReference type="GO" id="GO:0005634">
    <property type="term" value="C:nucleus"/>
    <property type="evidence" value="ECO:0007669"/>
    <property type="project" value="UniProtKB-SubCell"/>
</dbReference>
<keyword evidence="6" id="KW-0378">Hydrolase</keyword>
<comment type="cofactor">
    <cofactor evidence="1">
        <name>a divalent metal cation</name>
        <dbReference type="ChEBI" id="CHEBI:60240"/>
    </cofactor>
</comment>